<dbReference type="InterPro" id="IPR020846">
    <property type="entry name" value="MFS_dom"/>
</dbReference>
<feature type="transmembrane region" description="Helical" evidence="4">
    <location>
        <begin position="380"/>
        <end position="400"/>
    </location>
</feature>
<dbReference type="PANTHER" id="PTHR11360:SF250">
    <property type="entry name" value="MFS-TYPE TRANSPORTER AFUA_1G00970"/>
    <property type="match status" value="1"/>
</dbReference>
<feature type="transmembrane region" description="Helical" evidence="4">
    <location>
        <begin position="227"/>
        <end position="246"/>
    </location>
</feature>
<dbReference type="SUPFAM" id="SSF103473">
    <property type="entry name" value="MFS general substrate transporter"/>
    <property type="match status" value="1"/>
</dbReference>
<dbReference type="Pfam" id="PF07690">
    <property type="entry name" value="MFS_1"/>
    <property type="match status" value="1"/>
</dbReference>
<feature type="transmembrane region" description="Helical" evidence="4">
    <location>
        <begin position="195"/>
        <end position="215"/>
    </location>
</feature>
<feature type="region of interest" description="Disordered" evidence="3">
    <location>
        <begin position="285"/>
        <end position="305"/>
    </location>
</feature>
<dbReference type="Gene3D" id="1.20.1250.20">
    <property type="entry name" value="MFS general substrate transporter like domains"/>
    <property type="match status" value="1"/>
</dbReference>
<feature type="transmembrane region" description="Helical" evidence="4">
    <location>
        <begin position="258"/>
        <end position="280"/>
    </location>
</feature>
<evidence type="ECO:0000256" key="4">
    <source>
        <dbReference type="SAM" id="Phobius"/>
    </source>
</evidence>
<feature type="transmembrane region" description="Helical" evidence="4">
    <location>
        <begin position="140"/>
        <end position="162"/>
    </location>
</feature>
<sequence>MGRADCDCEIQSTPREQQLAHGCCRSQRSFLERQSWHDTGSWRGRLTAMKDEDWEFGKSAGAPGGRRALSSHHPHHPHHPPPPTTTTVMTQSSETSSRALLVLLGAFLALFCSVGFLNSFGVFQDYYMSHQLSDYSEFQVSWLGSFPICIMYILSPLAGILVDRIGAPILIFGGGIGTLLAVFMTSLSYEYYQFFLAQAFLLGASMTFVFCPAVATVSKYFHKNRGLALGIAIAGSSTGGIIWPIVLDQLLNHDGVSFGWTLRIIGFIMLPLLVICLTTVRPPLEPPQPPSTDEDEKTPSEPKKQKIDISIIKNPTFLLLSAGLAICYLGMFSPFFYVTSYSRSLGMSTSLSFYMVSVVNAASLFGRVLPGFLADRYGHFNLCAAAALTSGITALCWTAAKNEAGVIVWSLFYGFTSGAIMSLQTACVARIATKETQGTAVGFFMGLLALTALFGTPISGQLAGSYGYLALSLYSGATLIAGSLLIIWARLRLERNLFAAKAELSQMMRLDVDQRQYL</sequence>
<comment type="similarity">
    <text evidence="2">Belongs to the major facilitator superfamily. Monocarboxylate porter (TC 2.A.1.13) family.</text>
</comment>
<dbReference type="InterPro" id="IPR050327">
    <property type="entry name" value="Proton-linked_MCT"/>
</dbReference>
<evidence type="ECO:0000313" key="6">
    <source>
        <dbReference type="EMBL" id="KAF2138397.1"/>
    </source>
</evidence>
<protein>
    <recommendedName>
        <fullName evidence="5">Major facilitator superfamily (MFS) profile domain-containing protein</fullName>
    </recommendedName>
</protein>
<dbReference type="GeneID" id="54303930"/>
<dbReference type="RefSeq" id="XP_033394110.1">
    <property type="nucleotide sequence ID" value="XM_033546424.1"/>
</dbReference>
<accession>A0A6A6B5Z4</accession>
<evidence type="ECO:0000313" key="7">
    <source>
        <dbReference type="Proteomes" id="UP000799438"/>
    </source>
</evidence>
<evidence type="ECO:0000256" key="2">
    <source>
        <dbReference type="ARBA" id="ARBA00006727"/>
    </source>
</evidence>
<organism evidence="6 7">
    <name type="scientific">Aplosporella prunicola CBS 121167</name>
    <dbReference type="NCBI Taxonomy" id="1176127"/>
    <lineage>
        <taxon>Eukaryota</taxon>
        <taxon>Fungi</taxon>
        <taxon>Dikarya</taxon>
        <taxon>Ascomycota</taxon>
        <taxon>Pezizomycotina</taxon>
        <taxon>Dothideomycetes</taxon>
        <taxon>Dothideomycetes incertae sedis</taxon>
        <taxon>Botryosphaeriales</taxon>
        <taxon>Aplosporellaceae</taxon>
        <taxon>Aplosporella</taxon>
    </lineage>
</organism>
<dbReference type="GO" id="GO:0016020">
    <property type="term" value="C:membrane"/>
    <property type="evidence" value="ECO:0007669"/>
    <property type="project" value="UniProtKB-SubCell"/>
</dbReference>
<dbReference type="GO" id="GO:0022857">
    <property type="term" value="F:transmembrane transporter activity"/>
    <property type="evidence" value="ECO:0007669"/>
    <property type="project" value="InterPro"/>
</dbReference>
<dbReference type="InterPro" id="IPR011701">
    <property type="entry name" value="MFS"/>
</dbReference>
<feature type="compositionally biased region" description="Basic residues" evidence="3">
    <location>
        <begin position="69"/>
        <end position="79"/>
    </location>
</feature>
<gene>
    <name evidence="6" type="ORF">K452DRAFT_361443</name>
</gene>
<feature type="transmembrane region" description="Helical" evidence="4">
    <location>
        <begin position="316"/>
        <end position="339"/>
    </location>
</feature>
<evidence type="ECO:0000256" key="3">
    <source>
        <dbReference type="SAM" id="MobiDB-lite"/>
    </source>
</evidence>
<feature type="transmembrane region" description="Helical" evidence="4">
    <location>
        <begin position="441"/>
        <end position="460"/>
    </location>
</feature>
<dbReference type="OrthoDB" id="5667at2759"/>
<dbReference type="AlphaFoldDB" id="A0A6A6B5Z4"/>
<name>A0A6A6B5Z4_9PEZI</name>
<feature type="transmembrane region" description="Helical" evidence="4">
    <location>
        <begin position="406"/>
        <end position="429"/>
    </location>
</feature>
<dbReference type="InterPro" id="IPR036259">
    <property type="entry name" value="MFS_trans_sf"/>
</dbReference>
<comment type="subcellular location">
    <subcellularLocation>
        <location evidence="1">Membrane</location>
        <topology evidence="1">Multi-pass membrane protein</topology>
    </subcellularLocation>
</comment>
<dbReference type="Proteomes" id="UP000799438">
    <property type="component" value="Unassembled WGS sequence"/>
</dbReference>
<feature type="transmembrane region" description="Helical" evidence="4">
    <location>
        <begin position="169"/>
        <end position="189"/>
    </location>
</feature>
<dbReference type="EMBL" id="ML995497">
    <property type="protein sequence ID" value="KAF2138397.1"/>
    <property type="molecule type" value="Genomic_DNA"/>
</dbReference>
<feature type="transmembrane region" description="Helical" evidence="4">
    <location>
        <begin position="351"/>
        <end position="373"/>
    </location>
</feature>
<proteinExistence type="inferred from homology"/>
<reference evidence="6" key="1">
    <citation type="journal article" date="2020" name="Stud. Mycol.">
        <title>101 Dothideomycetes genomes: a test case for predicting lifestyles and emergence of pathogens.</title>
        <authorList>
            <person name="Haridas S."/>
            <person name="Albert R."/>
            <person name="Binder M."/>
            <person name="Bloem J."/>
            <person name="Labutti K."/>
            <person name="Salamov A."/>
            <person name="Andreopoulos B."/>
            <person name="Baker S."/>
            <person name="Barry K."/>
            <person name="Bills G."/>
            <person name="Bluhm B."/>
            <person name="Cannon C."/>
            <person name="Castanera R."/>
            <person name="Culley D."/>
            <person name="Daum C."/>
            <person name="Ezra D."/>
            <person name="Gonzalez J."/>
            <person name="Henrissat B."/>
            <person name="Kuo A."/>
            <person name="Liang C."/>
            <person name="Lipzen A."/>
            <person name="Lutzoni F."/>
            <person name="Magnuson J."/>
            <person name="Mondo S."/>
            <person name="Nolan M."/>
            <person name="Ohm R."/>
            <person name="Pangilinan J."/>
            <person name="Park H.-J."/>
            <person name="Ramirez L."/>
            <person name="Alfaro M."/>
            <person name="Sun H."/>
            <person name="Tritt A."/>
            <person name="Yoshinaga Y."/>
            <person name="Zwiers L.-H."/>
            <person name="Turgeon B."/>
            <person name="Goodwin S."/>
            <person name="Spatafora J."/>
            <person name="Crous P."/>
            <person name="Grigoriev I."/>
        </authorList>
    </citation>
    <scope>NUCLEOTIDE SEQUENCE</scope>
    <source>
        <strain evidence="6">CBS 121167</strain>
    </source>
</reference>
<keyword evidence="4" id="KW-1133">Transmembrane helix</keyword>
<dbReference type="CDD" id="cd17352">
    <property type="entry name" value="MFS_MCT_SLC16"/>
    <property type="match status" value="1"/>
</dbReference>
<feature type="transmembrane region" description="Helical" evidence="4">
    <location>
        <begin position="99"/>
        <end position="120"/>
    </location>
</feature>
<feature type="region of interest" description="Disordered" evidence="3">
    <location>
        <begin position="62"/>
        <end position="91"/>
    </location>
</feature>
<keyword evidence="4" id="KW-0472">Membrane</keyword>
<keyword evidence="4" id="KW-0812">Transmembrane</keyword>
<keyword evidence="7" id="KW-1185">Reference proteome</keyword>
<feature type="domain" description="Major facilitator superfamily (MFS) profile" evidence="5">
    <location>
        <begin position="98"/>
        <end position="494"/>
    </location>
</feature>
<dbReference type="PANTHER" id="PTHR11360">
    <property type="entry name" value="MONOCARBOXYLATE TRANSPORTER"/>
    <property type="match status" value="1"/>
</dbReference>
<dbReference type="PROSITE" id="PS50850">
    <property type="entry name" value="MFS"/>
    <property type="match status" value="1"/>
</dbReference>
<evidence type="ECO:0000256" key="1">
    <source>
        <dbReference type="ARBA" id="ARBA00004141"/>
    </source>
</evidence>
<feature type="transmembrane region" description="Helical" evidence="4">
    <location>
        <begin position="466"/>
        <end position="488"/>
    </location>
</feature>
<evidence type="ECO:0000259" key="5">
    <source>
        <dbReference type="PROSITE" id="PS50850"/>
    </source>
</evidence>